<feature type="compositionally biased region" description="Acidic residues" evidence="6">
    <location>
        <begin position="588"/>
        <end position="613"/>
    </location>
</feature>
<dbReference type="InterPro" id="IPR013583">
    <property type="entry name" value="MCTP_C"/>
</dbReference>
<evidence type="ECO:0000259" key="8">
    <source>
        <dbReference type="PROSITE" id="PS50004"/>
    </source>
</evidence>
<dbReference type="Gene3D" id="2.60.40.150">
    <property type="entry name" value="C2 domain"/>
    <property type="match status" value="1"/>
</dbReference>
<evidence type="ECO:0000256" key="2">
    <source>
        <dbReference type="ARBA" id="ARBA00022692"/>
    </source>
</evidence>
<name>A0A7S1IPN7_9EUGL</name>
<protein>
    <recommendedName>
        <fullName evidence="8">C2 domain-containing protein</fullName>
    </recommendedName>
</protein>
<evidence type="ECO:0000256" key="1">
    <source>
        <dbReference type="ARBA" id="ARBA00004141"/>
    </source>
</evidence>
<feature type="transmembrane region" description="Helical" evidence="7">
    <location>
        <begin position="530"/>
        <end position="552"/>
    </location>
</feature>
<reference evidence="9" key="1">
    <citation type="submission" date="2021-01" db="EMBL/GenBank/DDBJ databases">
        <authorList>
            <person name="Corre E."/>
            <person name="Pelletier E."/>
            <person name="Niang G."/>
            <person name="Scheremetjew M."/>
            <person name="Finn R."/>
            <person name="Kale V."/>
            <person name="Holt S."/>
            <person name="Cochrane G."/>
            <person name="Meng A."/>
            <person name="Brown T."/>
            <person name="Cohen L."/>
        </authorList>
    </citation>
    <scope>NUCLEOTIDE SEQUENCE</scope>
    <source>
        <strain evidence="9">NIES-381</strain>
    </source>
</reference>
<evidence type="ECO:0000256" key="3">
    <source>
        <dbReference type="ARBA" id="ARBA00022737"/>
    </source>
</evidence>
<dbReference type="AlphaFoldDB" id="A0A7S1IPN7"/>
<sequence length="728" mass="82113">MYVPYRETKLANMPPALLFKEPDYKFLRVRILEGVVPIMDFDGLCDPYVEVDTGMQTWTTKVIKETLTPQWKEETVLGVYDTEKRDAWGIKLPEECLGSEITLRVKDWNASKDVLIGTITLKKEDVPGYHGEEILEPPAPHWFPAVQEDTLVGTLVNSDAGKWLSGLLFEEKIKSAERMAKGKLRSIHAFESGVLSVRKKLPKVYAQSGPKALEKAAEALEKAAEAGTETDGYETGGEVDAADLQAEADNAPAGGRSETWIKAQIWFDNTWNLPPSNIVGQLMVKIVDMDIEKRAGGKARAPMVVLRYNKHWVRMQTNTSGVINSSGMPHYTYDSSQAFTFGVTELGEVLTVAIFDDAASRMIDSSPKFLGLLKIRPTVLGGNEWYTTTLPLYQRYGGGVKQRGKVTLSICLGVSSAGPLIGGMFKPPRKDEYYYLLEKYPWMEKCENQITKKSKDNLFGFLTAQEKPKAWHKAVVQQVLNESVKQLDLDLLFANIGRLKDSFGKLADVGEYLVKIMEWKNFWESACVNLFLVFLICFIEWAPSLLIIYLVYSFIVGAKRRKDHVIAHMESDLFGNVVARNKYQTEEDLVAQEEEPEAEEKEEEKEEEPEEEERSAWAEVEEVIKLVVTAQDGLGLAAGMVERVKSIVHWTDPRISMLVTIILIVALPALYFVPLKLVISFVISFVIRHPKLRDPIPPPPVNLVFRLPSRDDQMLIKESQNRLLMVQD</sequence>
<proteinExistence type="predicted"/>
<feature type="transmembrane region" description="Helical" evidence="7">
    <location>
        <begin position="655"/>
        <end position="687"/>
    </location>
</feature>
<keyword evidence="2 7" id="KW-0812">Transmembrane</keyword>
<dbReference type="PANTHER" id="PTHR31425:SF50">
    <property type="entry name" value="FT-INTERACTING PROTEIN 3-RELATED"/>
    <property type="match status" value="1"/>
</dbReference>
<dbReference type="EMBL" id="HBGA01079259">
    <property type="protein sequence ID" value="CAD9018461.1"/>
    <property type="molecule type" value="Transcribed_RNA"/>
</dbReference>
<evidence type="ECO:0000256" key="4">
    <source>
        <dbReference type="ARBA" id="ARBA00022989"/>
    </source>
</evidence>
<evidence type="ECO:0000313" key="9">
    <source>
        <dbReference type="EMBL" id="CAD9018461.1"/>
    </source>
</evidence>
<dbReference type="InterPro" id="IPR000008">
    <property type="entry name" value="C2_dom"/>
</dbReference>
<organism evidence="9">
    <name type="scientific">Eutreptiella gymnastica</name>
    <dbReference type="NCBI Taxonomy" id="73025"/>
    <lineage>
        <taxon>Eukaryota</taxon>
        <taxon>Discoba</taxon>
        <taxon>Euglenozoa</taxon>
        <taxon>Euglenida</taxon>
        <taxon>Spirocuta</taxon>
        <taxon>Euglenophyceae</taxon>
        <taxon>Eutreptiales</taxon>
        <taxon>Eutreptiaceae</taxon>
        <taxon>Eutreptiella</taxon>
    </lineage>
</organism>
<dbReference type="InterPro" id="IPR047259">
    <property type="entry name" value="QUIRKY-like"/>
</dbReference>
<evidence type="ECO:0000256" key="7">
    <source>
        <dbReference type="SAM" id="Phobius"/>
    </source>
</evidence>
<dbReference type="Pfam" id="PF00168">
    <property type="entry name" value="C2"/>
    <property type="match status" value="2"/>
</dbReference>
<accession>A0A7S1IPN7</accession>
<dbReference type="InterPro" id="IPR035892">
    <property type="entry name" value="C2_domain_sf"/>
</dbReference>
<evidence type="ECO:0000256" key="6">
    <source>
        <dbReference type="SAM" id="MobiDB-lite"/>
    </source>
</evidence>
<keyword evidence="3" id="KW-0677">Repeat</keyword>
<dbReference type="PROSITE" id="PS50004">
    <property type="entry name" value="C2"/>
    <property type="match status" value="1"/>
</dbReference>
<keyword evidence="5 7" id="KW-0472">Membrane</keyword>
<keyword evidence="4 7" id="KW-1133">Transmembrane helix</keyword>
<feature type="region of interest" description="Disordered" evidence="6">
    <location>
        <begin position="588"/>
        <end position="615"/>
    </location>
</feature>
<feature type="domain" description="C2" evidence="8">
    <location>
        <begin position="9"/>
        <end position="143"/>
    </location>
</feature>
<gene>
    <name evidence="9" type="ORF">EGYM00392_LOCUS29571</name>
</gene>
<dbReference type="Pfam" id="PF08372">
    <property type="entry name" value="PRT_C"/>
    <property type="match status" value="1"/>
</dbReference>
<dbReference type="PANTHER" id="PTHR31425">
    <property type="entry name" value="PHOSPHORIBOSYLANTHRANILATE TRANSFERASE ISOFORM 1"/>
    <property type="match status" value="1"/>
</dbReference>
<evidence type="ECO:0000256" key="5">
    <source>
        <dbReference type="ARBA" id="ARBA00023136"/>
    </source>
</evidence>
<dbReference type="SUPFAM" id="SSF49562">
    <property type="entry name" value="C2 domain (Calcium/lipid-binding domain, CaLB)"/>
    <property type="match status" value="2"/>
</dbReference>
<dbReference type="CDD" id="cd00030">
    <property type="entry name" value="C2"/>
    <property type="match status" value="1"/>
</dbReference>
<dbReference type="GO" id="GO:0016020">
    <property type="term" value="C:membrane"/>
    <property type="evidence" value="ECO:0007669"/>
    <property type="project" value="UniProtKB-SubCell"/>
</dbReference>
<comment type="subcellular location">
    <subcellularLocation>
        <location evidence="1">Membrane</location>
        <topology evidence="1">Multi-pass membrane protein</topology>
    </subcellularLocation>
</comment>
<dbReference type="SMART" id="SM00239">
    <property type="entry name" value="C2"/>
    <property type="match status" value="1"/>
</dbReference>